<dbReference type="GO" id="GO:0004540">
    <property type="term" value="F:RNA nuclease activity"/>
    <property type="evidence" value="ECO:0007669"/>
    <property type="project" value="InterPro"/>
</dbReference>
<feature type="region of interest" description="Disordered" evidence="1">
    <location>
        <begin position="220"/>
        <end position="263"/>
    </location>
</feature>
<reference evidence="4 5" key="1">
    <citation type="submission" date="2014-11" db="EMBL/GenBank/DDBJ databases">
        <authorList>
            <person name="Zhu J."/>
            <person name="Qi W."/>
            <person name="Song R."/>
        </authorList>
    </citation>
    <scope>NUCLEOTIDE SEQUENCE [LARGE SCALE GENOMIC DNA]</scope>
</reference>
<dbReference type="Gene3D" id="3.40.50.1010">
    <property type="entry name" value="5'-nuclease"/>
    <property type="match status" value="1"/>
</dbReference>
<gene>
    <name evidence="4" type="ORF">Vbra_10270</name>
</gene>
<keyword evidence="5" id="KW-1185">Reference proteome</keyword>
<dbReference type="EMBL" id="CDMY01000802">
    <property type="protein sequence ID" value="CEM34027.1"/>
    <property type="molecule type" value="Genomic_DNA"/>
</dbReference>
<evidence type="ECO:0000313" key="5">
    <source>
        <dbReference type="Proteomes" id="UP000041254"/>
    </source>
</evidence>
<organism evidence="4 5">
    <name type="scientific">Vitrella brassicaformis (strain CCMP3155)</name>
    <dbReference type="NCBI Taxonomy" id="1169540"/>
    <lineage>
        <taxon>Eukaryota</taxon>
        <taxon>Sar</taxon>
        <taxon>Alveolata</taxon>
        <taxon>Colpodellida</taxon>
        <taxon>Vitrellaceae</taxon>
        <taxon>Vitrella</taxon>
    </lineage>
</organism>
<proteinExistence type="predicted"/>
<feature type="domain" description="NYN" evidence="2">
    <location>
        <begin position="161"/>
        <end position="204"/>
    </location>
</feature>
<evidence type="ECO:0000256" key="1">
    <source>
        <dbReference type="SAM" id="MobiDB-lite"/>
    </source>
</evidence>
<feature type="domain" description="TLDc" evidence="3">
    <location>
        <begin position="286"/>
        <end position="418"/>
    </location>
</feature>
<dbReference type="Pfam" id="PF07534">
    <property type="entry name" value="TLD"/>
    <property type="match status" value="1"/>
</dbReference>
<dbReference type="PhylomeDB" id="A0A0G4GTV1"/>
<dbReference type="InParanoid" id="A0A0G4GTV1"/>
<dbReference type="InterPro" id="IPR021139">
    <property type="entry name" value="NYN"/>
</dbReference>
<dbReference type="VEuPathDB" id="CryptoDB:Vbra_10270"/>
<name>A0A0G4GTV1_VITBC</name>
<dbReference type="AlphaFoldDB" id="A0A0G4GTV1"/>
<dbReference type="InterPro" id="IPR006571">
    <property type="entry name" value="TLDc_dom"/>
</dbReference>
<evidence type="ECO:0000313" key="4">
    <source>
        <dbReference type="EMBL" id="CEM34027.1"/>
    </source>
</evidence>
<dbReference type="Proteomes" id="UP000041254">
    <property type="component" value="Unassembled WGS sequence"/>
</dbReference>
<evidence type="ECO:0000259" key="3">
    <source>
        <dbReference type="Pfam" id="PF07534"/>
    </source>
</evidence>
<dbReference type="Pfam" id="PF01936">
    <property type="entry name" value="NYN"/>
    <property type="match status" value="1"/>
</dbReference>
<evidence type="ECO:0000259" key="2">
    <source>
        <dbReference type="Pfam" id="PF01936"/>
    </source>
</evidence>
<accession>A0A0G4GTV1</accession>
<protein>
    <submittedName>
        <fullName evidence="4">Uncharacterized protein</fullName>
    </submittedName>
</protein>
<sequence length="461" mass="50630">MALTKPKAVFIVDGSYIQDSFKARRGSDMSGDVCLKMLEYAAATLGVDNVQTYFVDGDPDKWYSKVARGRTADLIQKKNKRIVLHDHLRHQRCISSRVTVELCDFKKQSVGYNERGERLQGWVQGGDVMIVRRMLKTAFENSRIGARESAASSSAECSDGITTIVLVAGDKDFSDIIDDCRQLGLKVAICGYEHNMAGELKEKPNEIRIIYLDQWPADSSEGARQRKASSPSTRLQPRPTPQPSFEHGGPFANRRQAPPAGGDGSFSGVAAAAVWKSSKDVLDRIFPQWLGRATELKVLYRSSHHGVTYGDLLDRVGAEKPLAVIIHKDQYHFGVYIKGGLQLPDDPSKSRTTECRVWYFSLTDHFGQPTKIDIDPRLQFVEVAGREGSVNSGCVSIGGRLQLGVAHCGRPAGDLFSCCQLTPSCYVPAGYMGLTNSRGDALLGGSELFHADAIEVFHVGQ</sequence>